<feature type="compositionally biased region" description="Pro residues" evidence="1">
    <location>
        <begin position="1"/>
        <end position="10"/>
    </location>
</feature>
<evidence type="ECO:0000313" key="2">
    <source>
        <dbReference type="EMBL" id="KIK76998.1"/>
    </source>
</evidence>
<dbReference type="HOGENOM" id="CLU_180948_0_0_1"/>
<organism evidence="2 3">
    <name type="scientific">Paxillus rubicundulus Ve08.2h10</name>
    <dbReference type="NCBI Taxonomy" id="930991"/>
    <lineage>
        <taxon>Eukaryota</taxon>
        <taxon>Fungi</taxon>
        <taxon>Dikarya</taxon>
        <taxon>Basidiomycota</taxon>
        <taxon>Agaricomycotina</taxon>
        <taxon>Agaricomycetes</taxon>
        <taxon>Agaricomycetidae</taxon>
        <taxon>Boletales</taxon>
        <taxon>Paxilineae</taxon>
        <taxon>Paxillaceae</taxon>
        <taxon>Paxillus</taxon>
    </lineage>
</organism>
<dbReference type="OrthoDB" id="3067887at2759"/>
<protein>
    <submittedName>
        <fullName evidence="2">Uncharacterized protein</fullName>
    </submittedName>
</protein>
<name>A0A0D0CP11_9AGAM</name>
<feature type="compositionally biased region" description="Pro residues" evidence="1">
    <location>
        <begin position="24"/>
        <end position="33"/>
    </location>
</feature>
<keyword evidence="3" id="KW-1185">Reference proteome</keyword>
<accession>A0A0D0CP11</accession>
<dbReference type="EMBL" id="KN827193">
    <property type="protein sequence ID" value="KIK76998.1"/>
    <property type="molecule type" value="Genomic_DNA"/>
</dbReference>
<reference evidence="3" key="2">
    <citation type="submission" date="2015-01" db="EMBL/GenBank/DDBJ databases">
        <title>Evolutionary Origins and Diversification of the Mycorrhizal Mutualists.</title>
        <authorList>
            <consortium name="DOE Joint Genome Institute"/>
            <consortium name="Mycorrhizal Genomics Consortium"/>
            <person name="Kohler A."/>
            <person name="Kuo A."/>
            <person name="Nagy L.G."/>
            <person name="Floudas D."/>
            <person name="Copeland A."/>
            <person name="Barry K.W."/>
            <person name="Cichocki N."/>
            <person name="Veneault-Fourrey C."/>
            <person name="LaButti K."/>
            <person name="Lindquist E.A."/>
            <person name="Lipzen A."/>
            <person name="Lundell T."/>
            <person name="Morin E."/>
            <person name="Murat C."/>
            <person name="Riley R."/>
            <person name="Ohm R."/>
            <person name="Sun H."/>
            <person name="Tunlid A."/>
            <person name="Henrissat B."/>
            <person name="Grigoriev I.V."/>
            <person name="Hibbett D.S."/>
            <person name="Martin F."/>
        </authorList>
    </citation>
    <scope>NUCLEOTIDE SEQUENCE [LARGE SCALE GENOMIC DNA]</scope>
    <source>
        <strain evidence="3">Ve08.2h10</strain>
    </source>
</reference>
<feature type="region of interest" description="Disordered" evidence="1">
    <location>
        <begin position="1"/>
        <end position="52"/>
    </location>
</feature>
<sequence length="100" mass="11166">MSVPPVPPRPVEYSARNSVQSKDQPPPVPPLPPELIASSRSQPSPPPSLPHFDIPLAAPRSHRLYPDLPASVRLVYLMTSQCVADDSVFLCRYINRWQEL</sequence>
<dbReference type="Proteomes" id="UP000054538">
    <property type="component" value="Unassembled WGS sequence"/>
</dbReference>
<gene>
    <name evidence="2" type="ORF">PAXRUDRAFT_168149</name>
</gene>
<reference evidence="2 3" key="1">
    <citation type="submission" date="2014-04" db="EMBL/GenBank/DDBJ databases">
        <authorList>
            <consortium name="DOE Joint Genome Institute"/>
            <person name="Kuo A."/>
            <person name="Kohler A."/>
            <person name="Jargeat P."/>
            <person name="Nagy L.G."/>
            <person name="Floudas D."/>
            <person name="Copeland A."/>
            <person name="Barry K.W."/>
            <person name="Cichocki N."/>
            <person name="Veneault-Fourrey C."/>
            <person name="LaButti K."/>
            <person name="Lindquist E.A."/>
            <person name="Lipzen A."/>
            <person name="Lundell T."/>
            <person name="Morin E."/>
            <person name="Murat C."/>
            <person name="Sun H."/>
            <person name="Tunlid A."/>
            <person name="Henrissat B."/>
            <person name="Grigoriev I.V."/>
            <person name="Hibbett D.S."/>
            <person name="Martin F."/>
            <person name="Nordberg H.P."/>
            <person name="Cantor M.N."/>
            <person name="Hua S.X."/>
        </authorList>
    </citation>
    <scope>NUCLEOTIDE SEQUENCE [LARGE SCALE GENOMIC DNA]</scope>
    <source>
        <strain evidence="2 3">Ve08.2h10</strain>
    </source>
</reference>
<proteinExistence type="predicted"/>
<evidence type="ECO:0000256" key="1">
    <source>
        <dbReference type="SAM" id="MobiDB-lite"/>
    </source>
</evidence>
<dbReference type="InParanoid" id="A0A0D0CP11"/>
<evidence type="ECO:0000313" key="3">
    <source>
        <dbReference type="Proteomes" id="UP000054538"/>
    </source>
</evidence>
<dbReference type="AlphaFoldDB" id="A0A0D0CP11"/>